<sequence>MRVSIQTTMTNHRQEIETSCREETTSKQRRRETEHKKSSKKLKKQKKPYFQKSYRRETPGDALAPRIKFKSVLAQPFSLWNEIEEIVSEFLVDFSTSQRSHIIKNLIRFLELKVMMGEYKPSGLLSPTEAVAHVWHVLILETELYRDVVYAIQDFHARPHRFIHHALFRKYHTNEYYDQLERTQRLFKSYYGTEMPAVLWKEVDSHGNPVDLPTSVIVEDTSVVTGTMAETFPDEKSPKWYAPWLPSCHCFGVFEDALCGRKENRNYEEIYVQGENVSLLSTPRGLAYE</sequence>
<dbReference type="OrthoDB" id="10434880at2759"/>
<reference evidence="2 3" key="1">
    <citation type="submission" date="2019-01" db="EMBL/GenBank/DDBJ databases">
        <authorList>
            <person name="Ferrante I. M."/>
        </authorList>
    </citation>
    <scope>NUCLEOTIDE SEQUENCE [LARGE SCALE GENOMIC DNA]</scope>
    <source>
        <strain evidence="2 3">B856</strain>
    </source>
</reference>
<dbReference type="Proteomes" id="UP000291116">
    <property type="component" value="Unassembled WGS sequence"/>
</dbReference>
<dbReference type="AlphaFoldDB" id="A0A448ZEW6"/>
<accession>A0A448ZEW6</accession>
<proteinExistence type="predicted"/>
<feature type="compositionally biased region" description="Basic and acidic residues" evidence="1">
    <location>
        <begin position="12"/>
        <end position="36"/>
    </location>
</feature>
<gene>
    <name evidence="2" type="ORF">PSNMU_V1.4_AUG-EV-PASAV3_0074950</name>
</gene>
<name>A0A448ZEW6_9STRA</name>
<feature type="region of interest" description="Disordered" evidence="1">
    <location>
        <begin position="1"/>
        <end position="50"/>
    </location>
</feature>
<feature type="compositionally biased region" description="Polar residues" evidence="1">
    <location>
        <begin position="1"/>
        <end position="11"/>
    </location>
</feature>
<organism evidence="2 3">
    <name type="scientific">Pseudo-nitzschia multistriata</name>
    <dbReference type="NCBI Taxonomy" id="183589"/>
    <lineage>
        <taxon>Eukaryota</taxon>
        <taxon>Sar</taxon>
        <taxon>Stramenopiles</taxon>
        <taxon>Ochrophyta</taxon>
        <taxon>Bacillariophyta</taxon>
        <taxon>Bacillariophyceae</taxon>
        <taxon>Bacillariophycidae</taxon>
        <taxon>Bacillariales</taxon>
        <taxon>Bacillariaceae</taxon>
        <taxon>Pseudo-nitzschia</taxon>
    </lineage>
</organism>
<keyword evidence="3" id="KW-1185">Reference proteome</keyword>
<feature type="compositionally biased region" description="Basic residues" evidence="1">
    <location>
        <begin position="37"/>
        <end position="49"/>
    </location>
</feature>
<protein>
    <submittedName>
        <fullName evidence="2">Uncharacterized protein</fullName>
    </submittedName>
</protein>
<evidence type="ECO:0000313" key="3">
    <source>
        <dbReference type="Proteomes" id="UP000291116"/>
    </source>
</evidence>
<evidence type="ECO:0000313" key="2">
    <source>
        <dbReference type="EMBL" id="VEU40593.1"/>
    </source>
</evidence>
<dbReference type="EMBL" id="CAACVS010000291">
    <property type="protein sequence ID" value="VEU40593.1"/>
    <property type="molecule type" value="Genomic_DNA"/>
</dbReference>
<evidence type="ECO:0000256" key="1">
    <source>
        <dbReference type="SAM" id="MobiDB-lite"/>
    </source>
</evidence>